<feature type="domain" description="Alcohol dehydrogenase iron-type/glycerol dehydrogenase GldA" evidence="4">
    <location>
        <begin position="38"/>
        <end position="181"/>
    </location>
</feature>
<dbReference type="FunFam" id="3.40.50.1970:FF:000015">
    <property type="entry name" value="Maleylacetate reductase 1"/>
    <property type="match status" value="1"/>
</dbReference>
<dbReference type="GO" id="GO:0004022">
    <property type="term" value="F:alcohol dehydrogenase (NAD+) activity"/>
    <property type="evidence" value="ECO:0007669"/>
    <property type="project" value="TreeGrafter"/>
</dbReference>
<dbReference type="Gene3D" id="3.40.50.1970">
    <property type="match status" value="1"/>
</dbReference>
<evidence type="ECO:0000256" key="3">
    <source>
        <dbReference type="ARBA" id="ARBA00023027"/>
    </source>
</evidence>
<gene>
    <name evidence="6" type="primary">macA</name>
    <name evidence="6" type="ORF">GCM10017600_08530</name>
</gene>
<keyword evidence="7" id="KW-1185">Reference proteome</keyword>
<comment type="similarity">
    <text evidence="1">Belongs to the iron-containing alcohol dehydrogenase family.</text>
</comment>
<dbReference type="Pfam" id="PF00465">
    <property type="entry name" value="Fe-ADH"/>
    <property type="match status" value="1"/>
</dbReference>
<dbReference type="Gene3D" id="1.20.1090.10">
    <property type="entry name" value="Dehydroquinate synthase-like - alpha domain"/>
    <property type="match status" value="1"/>
</dbReference>
<dbReference type="AlphaFoldDB" id="A0A9W6HXK0"/>
<dbReference type="PANTHER" id="PTHR11496:SF102">
    <property type="entry name" value="ALCOHOL DEHYDROGENASE 4"/>
    <property type="match status" value="1"/>
</dbReference>
<dbReference type="InterPro" id="IPR056798">
    <property type="entry name" value="ADH_Fe_C"/>
</dbReference>
<dbReference type="PANTHER" id="PTHR11496">
    <property type="entry name" value="ALCOHOL DEHYDROGENASE"/>
    <property type="match status" value="1"/>
</dbReference>
<reference evidence="6" key="2">
    <citation type="submission" date="2023-01" db="EMBL/GenBank/DDBJ databases">
        <authorList>
            <person name="Sun Q."/>
            <person name="Evtushenko L."/>
        </authorList>
    </citation>
    <scope>NUCLEOTIDE SEQUENCE</scope>
    <source>
        <strain evidence="6">VKM Ac-2007</strain>
    </source>
</reference>
<name>A0A9W6HXK0_9ACTN</name>
<sequence length="385" mass="40264">MAERFGAPAPFRRPDPDIRHMPHWRRRMTDSFVHEALPMRVVFGAGSMARLPDEAERIGSRRILVLSTPQQRELAQRVTALLGERAVGVFDEARMHVPVETVAAAEAVAADLAVDGCVAAGGGSTVGLGKALALRRGLPVLALPTTYAGSEMTPIWGLTENARKRTGRAPAVLPRSVVYDPELTMTLPVDVSVTSGLNAVAHAVEALYAPDGSPVVTAMAEQGVRDLATALPLIADDPRDRVGRATALRGAWLCGACLGATTMGLHHKLCHVLGGMLDLPHAATHAVMLPHVAAYNLPAVPAAAAALRRSLGLNDTADAADAVAALTALTARLGAPGSLRDLGVAESDLARVAEEVLAGPYANPRPVNRPELTALLHAAWTGDAP</sequence>
<organism evidence="6 7">
    <name type="scientific">Streptosporangium carneum</name>
    <dbReference type="NCBI Taxonomy" id="47481"/>
    <lineage>
        <taxon>Bacteria</taxon>
        <taxon>Bacillati</taxon>
        <taxon>Actinomycetota</taxon>
        <taxon>Actinomycetes</taxon>
        <taxon>Streptosporangiales</taxon>
        <taxon>Streptosporangiaceae</taxon>
        <taxon>Streptosporangium</taxon>
    </lineage>
</organism>
<dbReference type="EMBL" id="BSEV01000001">
    <property type="protein sequence ID" value="GLK07448.1"/>
    <property type="molecule type" value="Genomic_DNA"/>
</dbReference>
<dbReference type="Proteomes" id="UP001143474">
    <property type="component" value="Unassembled WGS sequence"/>
</dbReference>
<dbReference type="CDD" id="cd08177">
    <property type="entry name" value="MAR"/>
    <property type="match status" value="1"/>
</dbReference>
<comment type="caution">
    <text evidence="6">The sequence shown here is derived from an EMBL/GenBank/DDBJ whole genome shotgun (WGS) entry which is preliminary data.</text>
</comment>
<proteinExistence type="inferred from homology"/>
<dbReference type="InterPro" id="IPR001670">
    <property type="entry name" value="ADH_Fe/GldA"/>
</dbReference>
<dbReference type="SUPFAM" id="SSF56796">
    <property type="entry name" value="Dehydroquinate synthase-like"/>
    <property type="match status" value="1"/>
</dbReference>
<evidence type="ECO:0000256" key="1">
    <source>
        <dbReference type="ARBA" id="ARBA00007358"/>
    </source>
</evidence>
<evidence type="ECO:0000259" key="5">
    <source>
        <dbReference type="Pfam" id="PF25137"/>
    </source>
</evidence>
<keyword evidence="3" id="KW-0520">NAD</keyword>
<evidence type="ECO:0000259" key="4">
    <source>
        <dbReference type="Pfam" id="PF00465"/>
    </source>
</evidence>
<dbReference type="GO" id="GO:0018506">
    <property type="term" value="F:maleylacetate reductase activity"/>
    <property type="evidence" value="ECO:0007669"/>
    <property type="project" value="InterPro"/>
</dbReference>
<evidence type="ECO:0000313" key="7">
    <source>
        <dbReference type="Proteomes" id="UP001143474"/>
    </source>
</evidence>
<accession>A0A9W6HXK0</accession>
<dbReference type="InterPro" id="IPR034786">
    <property type="entry name" value="MAR"/>
</dbReference>
<keyword evidence="2" id="KW-0560">Oxidoreductase</keyword>
<dbReference type="GO" id="GO:0046872">
    <property type="term" value="F:metal ion binding"/>
    <property type="evidence" value="ECO:0007669"/>
    <property type="project" value="InterPro"/>
</dbReference>
<reference evidence="6" key="1">
    <citation type="journal article" date="2014" name="Int. J. Syst. Evol. Microbiol.">
        <title>Complete genome sequence of Corynebacterium casei LMG S-19264T (=DSM 44701T), isolated from a smear-ripened cheese.</title>
        <authorList>
            <consortium name="US DOE Joint Genome Institute (JGI-PGF)"/>
            <person name="Walter F."/>
            <person name="Albersmeier A."/>
            <person name="Kalinowski J."/>
            <person name="Ruckert C."/>
        </authorList>
    </citation>
    <scope>NUCLEOTIDE SEQUENCE</scope>
    <source>
        <strain evidence="6">VKM Ac-2007</strain>
    </source>
</reference>
<dbReference type="InterPro" id="IPR039697">
    <property type="entry name" value="Alcohol_dehydrogenase_Fe"/>
</dbReference>
<evidence type="ECO:0000313" key="6">
    <source>
        <dbReference type="EMBL" id="GLK07448.1"/>
    </source>
</evidence>
<feature type="domain" description="Fe-containing alcohol dehydrogenase-like C-terminal" evidence="5">
    <location>
        <begin position="193"/>
        <end position="380"/>
    </location>
</feature>
<protein>
    <submittedName>
        <fullName evidence="6">Maleylacetate reductase</fullName>
    </submittedName>
</protein>
<dbReference type="Pfam" id="PF25137">
    <property type="entry name" value="ADH_Fe_C"/>
    <property type="match status" value="1"/>
</dbReference>
<evidence type="ECO:0000256" key="2">
    <source>
        <dbReference type="ARBA" id="ARBA00023002"/>
    </source>
</evidence>